<dbReference type="EMBL" id="CALSDN010000011">
    <property type="protein sequence ID" value="CAH6722876.1"/>
    <property type="molecule type" value="Genomic_DNA"/>
</dbReference>
<name>A0ACA9YD78_9ASCO</name>
<keyword evidence="2" id="KW-1185">Reference proteome</keyword>
<accession>A0ACA9YD78</accession>
<evidence type="ECO:0000313" key="1">
    <source>
        <dbReference type="EMBL" id="CAH6722876.1"/>
    </source>
</evidence>
<organism evidence="1 2">
    <name type="scientific">[Candida] jaroonii</name>
    <dbReference type="NCBI Taxonomy" id="467808"/>
    <lineage>
        <taxon>Eukaryota</taxon>
        <taxon>Fungi</taxon>
        <taxon>Dikarya</taxon>
        <taxon>Ascomycota</taxon>
        <taxon>Saccharomycotina</taxon>
        <taxon>Pichiomycetes</taxon>
        <taxon>Debaryomycetaceae</taxon>
        <taxon>Yamadazyma</taxon>
    </lineage>
</organism>
<sequence length="292" mass="32153">MDQSQSYNYNWKYNYDPRQSDYTYTPSQSSIASQVGSGMGSGVGSTGSSNTNYSYRYGYQNYQGDYGSQLNSQGQGQGQGHGNEQVHNQGHGHGQSHGHGQVSRYAGGQGPGCGGGQDTPVITARSPISRVSPPSNLSSPMLNMNSISSNLNSMTLGTDKEQNQMEKLKLQLSLKTQIINNLKKRIETDTGVNENFYKLHKETVDKLKEKETELSRTNEILETLMVSLTLSNSGKFDEQELTHKIINKIKGLTAENDRLLKMVSESSKSSLLVEIGILKNKIQGLEKELSEK</sequence>
<comment type="caution">
    <text evidence="1">The sequence shown here is derived from an EMBL/GenBank/DDBJ whole genome shotgun (WGS) entry which is preliminary data.</text>
</comment>
<dbReference type="Proteomes" id="UP001152531">
    <property type="component" value="Unassembled WGS sequence"/>
</dbReference>
<proteinExistence type="predicted"/>
<reference evidence="1" key="1">
    <citation type="submission" date="2022-06" db="EMBL/GenBank/DDBJ databases">
        <authorList>
            <person name="Legras J.-L."/>
            <person name="Devillers H."/>
            <person name="Grondin C."/>
        </authorList>
    </citation>
    <scope>NUCLEOTIDE SEQUENCE</scope>
    <source>
        <strain evidence="1">CLIB 1444</strain>
    </source>
</reference>
<gene>
    <name evidence="1" type="ORF">CLIB1444_11S03158</name>
</gene>
<evidence type="ECO:0000313" key="2">
    <source>
        <dbReference type="Proteomes" id="UP001152531"/>
    </source>
</evidence>
<protein>
    <submittedName>
        <fullName evidence="1">Uncharacterized protein</fullName>
    </submittedName>
</protein>